<comment type="caution">
    <text evidence="2">The sequence shown here is derived from an EMBL/GenBank/DDBJ whole genome shotgun (WGS) entry which is preliminary data.</text>
</comment>
<dbReference type="EMBL" id="PZQS01000005">
    <property type="protein sequence ID" value="PVD30420.1"/>
    <property type="molecule type" value="Genomic_DNA"/>
</dbReference>
<reference evidence="2 3" key="1">
    <citation type="submission" date="2018-04" db="EMBL/GenBank/DDBJ databases">
        <title>The genome of golden apple snail Pomacea canaliculata provides insight into stress tolerance and invasive adaptation.</title>
        <authorList>
            <person name="Liu C."/>
            <person name="Liu B."/>
            <person name="Ren Y."/>
            <person name="Zhang Y."/>
            <person name="Wang H."/>
            <person name="Li S."/>
            <person name="Jiang F."/>
            <person name="Yin L."/>
            <person name="Zhang G."/>
            <person name="Qian W."/>
            <person name="Fan W."/>
        </authorList>
    </citation>
    <scope>NUCLEOTIDE SEQUENCE [LARGE SCALE GENOMIC DNA]</scope>
    <source>
        <strain evidence="2">SZHN2017</strain>
        <tissue evidence="2">Muscle</tissue>
    </source>
</reference>
<protein>
    <submittedName>
        <fullName evidence="2">Uncharacterized protein</fullName>
    </submittedName>
</protein>
<evidence type="ECO:0000313" key="2">
    <source>
        <dbReference type="EMBL" id="PVD30420.1"/>
    </source>
</evidence>
<keyword evidence="3" id="KW-1185">Reference proteome</keyword>
<organism evidence="2 3">
    <name type="scientific">Pomacea canaliculata</name>
    <name type="common">Golden apple snail</name>
    <dbReference type="NCBI Taxonomy" id="400727"/>
    <lineage>
        <taxon>Eukaryota</taxon>
        <taxon>Metazoa</taxon>
        <taxon>Spiralia</taxon>
        <taxon>Lophotrochozoa</taxon>
        <taxon>Mollusca</taxon>
        <taxon>Gastropoda</taxon>
        <taxon>Caenogastropoda</taxon>
        <taxon>Architaenioglossa</taxon>
        <taxon>Ampullarioidea</taxon>
        <taxon>Ampullariidae</taxon>
        <taxon>Pomacea</taxon>
    </lineage>
</organism>
<evidence type="ECO:0000313" key="3">
    <source>
        <dbReference type="Proteomes" id="UP000245119"/>
    </source>
</evidence>
<sequence>MHHAPSTPATRGFSKLNAGAGTEKRPELPFPTLPDPPPIHFTLVSLLTGLRYPLSASTSPTSPPVVKPAPVGPEHVGVEATMRAAVVVASEDTSFPVRRSLSFSGWILPLRYQNRVGPGVVWLGHETFVLGVCEAVSSFVATLAGGEDSC</sequence>
<proteinExistence type="predicted"/>
<feature type="region of interest" description="Disordered" evidence="1">
    <location>
        <begin position="1"/>
        <end position="32"/>
    </location>
</feature>
<dbReference type="AlphaFoldDB" id="A0A2T7PAH2"/>
<name>A0A2T7PAH2_POMCA</name>
<evidence type="ECO:0000256" key="1">
    <source>
        <dbReference type="SAM" id="MobiDB-lite"/>
    </source>
</evidence>
<dbReference type="Proteomes" id="UP000245119">
    <property type="component" value="Linkage Group LG5"/>
</dbReference>
<accession>A0A2T7PAH2</accession>
<gene>
    <name evidence="2" type="ORF">C0Q70_09686</name>
</gene>